<proteinExistence type="predicted"/>
<gene>
    <name evidence="2" type="ORF">CCAM_LOCUS42537</name>
</gene>
<sequence>MAVAEGRTVVAEESTAASIKHSADGTTDVLDRSRATVDRSVIRQQQQPTKTEQRSMDAMSGDCCFCHCVADYKVSS</sequence>
<feature type="region of interest" description="Disordered" evidence="1">
    <location>
        <begin position="1"/>
        <end position="32"/>
    </location>
</feature>
<dbReference type="EMBL" id="OOIL02006718">
    <property type="protein sequence ID" value="VFR00762.1"/>
    <property type="molecule type" value="Genomic_DNA"/>
</dbReference>
<protein>
    <submittedName>
        <fullName evidence="2">Uncharacterized protein</fullName>
    </submittedName>
</protein>
<reference evidence="2 3" key="1">
    <citation type="submission" date="2018-04" db="EMBL/GenBank/DDBJ databases">
        <authorList>
            <person name="Vogel A."/>
        </authorList>
    </citation>
    <scope>NUCLEOTIDE SEQUENCE [LARGE SCALE GENOMIC DNA]</scope>
</reference>
<name>A0A484NH21_9ASTE</name>
<organism evidence="2 3">
    <name type="scientific">Cuscuta campestris</name>
    <dbReference type="NCBI Taxonomy" id="132261"/>
    <lineage>
        <taxon>Eukaryota</taxon>
        <taxon>Viridiplantae</taxon>
        <taxon>Streptophyta</taxon>
        <taxon>Embryophyta</taxon>
        <taxon>Tracheophyta</taxon>
        <taxon>Spermatophyta</taxon>
        <taxon>Magnoliopsida</taxon>
        <taxon>eudicotyledons</taxon>
        <taxon>Gunneridae</taxon>
        <taxon>Pentapetalae</taxon>
        <taxon>asterids</taxon>
        <taxon>lamiids</taxon>
        <taxon>Solanales</taxon>
        <taxon>Convolvulaceae</taxon>
        <taxon>Cuscuteae</taxon>
        <taxon>Cuscuta</taxon>
        <taxon>Cuscuta subgen. Grammica</taxon>
        <taxon>Cuscuta sect. Cleistogrammica</taxon>
    </lineage>
</organism>
<accession>A0A484NH21</accession>
<evidence type="ECO:0000313" key="3">
    <source>
        <dbReference type="Proteomes" id="UP000595140"/>
    </source>
</evidence>
<evidence type="ECO:0000256" key="1">
    <source>
        <dbReference type="SAM" id="MobiDB-lite"/>
    </source>
</evidence>
<dbReference type="AlphaFoldDB" id="A0A484NH21"/>
<dbReference type="Proteomes" id="UP000595140">
    <property type="component" value="Unassembled WGS sequence"/>
</dbReference>
<evidence type="ECO:0000313" key="2">
    <source>
        <dbReference type="EMBL" id="VFR00762.1"/>
    </source>
</evidence>
<keyword evidence="3" id="KW-1185">Reference proteome</keyword>